<sequence length="177" mass="20007">MSDERLKKSPDLVRQSRGATDRNVTEERAISDEDRVEMFRSQFFQDALPDLPKIPGFHTCWLTTTNPRDSIQQRIRLGYQPIKAEDVPGWEYVTIKTGEWQGFIGVNEMLAFKLPMSLYARFMQEAHHDAPAREDEKLTSILDGIKEAAAAAGGRVVEGDGIAALRENPGRAKFEEL</sequence>
<feature type="compositionally biased region" description="Basic and acidic residues" evidence="1">
    <location>
        <begin position="19"/>
        <end position="29"/>
    </location>
</feature>
<dbReference type="EMBL" id="LR797243">
    <property type="protein sequence ID" value="CAB4195305.1"/>
    <property type="molecule type" value="Genomic_DNA"/>
</dbReference>
<dbReference type="EMBL" id="LR797013">
    <property type="protein sequence ID" value="CAB4181515.1"/>
    <property type="molecule type" value="Genomic_DNA"/>
</dbReference>
<evidence type="ECO:0000256" key="1">
    <source>
        <dbReference type="SAM" id="MobiDB-lite"/>
    </source>
</evidence>
<name>A0A6J5QKL3_9CAUD</name>
<protein>
    <submittedName>
        <fullName evidence="2">Uncharacterized protein</fullName>
    </submittedName>
</protein>
<evidence type="ECO:0000313" key="3">
    <source>
        <dbReference type="EMBL" id="CAB4195305.1"/>
    </source>
</evidence>
<organism evidence="2">
    <name type="scientific">uncultured Caudovirales phage</name>
    <dbReference type="NCBI Taxonomy" id="2100421"/>
    <lineage>
        <taxon>Viruses</taxon>
        <taxon>Duplodnaviria</taxon>
        <taxon>Heunggongvirae</taxon>
        <taxon>Uroviricota</taxon>
        <taxon>Caudoviricetes</taxon>
        <taxon>Peduoviridae</taxon>
        <taxon>Maltschvirus</taxon>
        <taxon>Maltschvirus maltsch</taxon>
    </lineage>
</organism>
<accession>A0A6J5QKL3</accession>
<evidence type="ECO:0000313" key="2">
    <source>
        <dbReference type="EMBL" id="CAB4181515.1"/>
    </source>
</evidence>
<gene>
    <name evidence="2" type="ORF">UFOVP1068_44</name>
    <name evidence="3" type="ORF">UFOVP1300_5</name>
</gene>
<feature type="compositionally biased region" description="Basic and acidic residues" evidence="1">
    <location>
        <begin position="1"/>
        <end position="11"/>
    </location>
</feature>
<reference evidence="2" key="1">
    <citation type="submission" date="2020-05" db="EMBL/GenBank/DDBJ databases">
        <authorList>
            <person name="Chiriac C."/>
            <person name="Salcher M."/>
            <person name="Ghai R."/>
            <person name="Kavagutti S V."/>
        </authorList>
    </citation>
    <scope>NUCLEOTIDE SEQUENCE</scope>
</reference>
<feature type="region of interest" description="Disordered" evidence="1">
    <location>
        <begin position="1"/>
        <end position="29"/>
    </location>
</feature>
<proteinExistence type="predicted"/>